<proteinExistence type="predicted"/>
<evidence type="ECO:0000313" key="3">
    <source>
        <dbReference type="Proteomes" id="UP000271098"/>
    </source>
</evidence>
<reference evidence="4" key="1">
    <citation type="submission" date="2016-06" db="UniProtKB">
        <authorList>
            <consortium name="WormBaseParasite"/>
        </authorList>
    </citation>
    <scope>IDENTIFICATION</scope>
</reference>
<reference evidence="2 3" key="2">
    <citation type="submission" date="2018-11" db="EMBL/GenBank/DDBJ databases">
        <authorList>
            <consortium name="Pathogen Informatics"/>
        </authorList>
    </citation>
    <scope>NUCLEOTIDE SEQUENCE [LARGE SCALE GENOMIC DNA]</scope>
</reference>
<keyword evidence="3" id="KW-1185">Reference proteome</keyword>
<protein>
    <submittedName>
        <fullName evidence="4">SRR1 domain-containing protein</fullName>
    </submittedName>
</protein>
<sequence length="164" mass="18719">MVVGNSRKKAGRRNRLNAQRKPRAIIDNPSDEEGSFKRINEIMTKKCGNIEILQYSEHIFNLLVKALADRKLTTIWAIGIGPFLHSYHFGCDQLAVLLKLNEFFGCQSTDLFTYRLIDSDDDQSAVLLYAPHCGLAMYNSLIYAHRKELKRVVIIGLLSRSKFT</sequence>
<dbReference type="Proteomes" id="UP000271098">
    <property type="component" value="Unassembled WGS sequence"/>
</dbReference>
<gene>
    <name evidence="2" type="ORF">GPUH_LOCUS16214</name>
</gene>
<name>A0A183E5H3_9BILA</name>
<evidence type="ECO:0000313" key="2">
    <source>
        <dbReference type="EMBL" id="VDN27460.1"/>
    </source>
</evidence>
<organism evidence="4">
    <name type="scientific">Gongylonema pulchrum</name>
    <dbReference type="NCBI Taxonomy" id="637853"/>
    <lineage>
        <taxon>Eukaryota</taxon>
        <taxon>Metazoa</taxon>
        <taxon>Ecdysozoa</taxon>
        <taxon>Nematoda</taxon>
        <taxon>Chromadorea</taxon>
        <taxon>Rhabditida</taxon>
        <taxon>Spirurina</taxon>
        <taxon>Spiruromorpha</taxon>
        <taxon>Spiruroidea</taxon>
        <taxon>Gongylonematidae</taxon>
        <taxon>Gongylonema</taxon>
    </lineage>
</organism>
<accession>A0A183E5H3</accession>
<feature type="region of interest" description="Disordered" evidence="1">
    <location>
        <begin position="1"/>
        <end position="22"/>
    </location>
</feature>
<dbReference type="OrthoDB" id="5816402at2759"/>
<dbReference type="AlphaFoldDB" id="A0A183E5H3"/>
<evidence type="ECO:0000313" key="4">
    <source>
        <dbReference type="WBParaSite" id="GPUH_0001623601-mRNA-1"/>
    </source>
</evidence>
<dbReference type="EMBL" id="UYRT01083444">
    <property type="protein sequence ID" value="VDN27460.1"/>
    <property type="molecule type" value="Genomic_DNA"/>
</dbReference>
<evidence type="ECO:0000256" key="1">
    <source>
        <dbReference type="SAM" id="MobiDB-lite"/>
    </source>
</evidence>
<dbReference type="WBParaSite" id="GPUH_0001623601-mRNA-1">
    <property type="protein sequence ID" value="GPUH_0001623601-mRNA-1"/>
    <property type="gene ID" value="GPUH_0001623601"/>
</dbReference>